<proteinExistence type="predicted"/>
<dbReference type="Proteomes" id="UP000799771">
    <property type="component" value="Unassembled WGS sequence"/>
</dbReference>
<keyword evidence="3" id="KW-1185">Reference proteome</keyword>
<dbReference type="AlphaFoldDB" id="A0A6A6AKH8"/>
<keyword evidence="1" id="KW-0472">Membrane</keyword>
<name>A0A6A6AKH8_9PLEO</name>
<dbReference type="RefSeq" id="XP_033526849.1">
    <property type="nucleotide sequence ID" value="XM_033671320.1"/>
</dbReference>
<evidence type="ECO:0000256" key="1">
    <source>
        <dbReference type="SAM" id="Phobius"/>
    </source>
</evidence>
<organism evidence="2 3">
    <name type="scientific">Dothidotthia symphoricarpi CBS 119687</name>
    <dbReference type="NCBI Taxonomy" id="1392245"/>
    <lineage>
        <taxon>Eukaryota</taxon>
        <taxon>Fungi</taxon>
        <taxon>Dikarya</taxon>
        <taxon>Ascomycota</taxon>
        <taxon>Pezizomycotina</taxon>
        <taxon>Dothideomycetes</taxon>
        <taxon>Pleosporomycetidae</taxon>
        <taxon>Pleosporales</taxon>
        <taxon>Dothidotthiaceae</taxon>
        <taxon>Dothidotthia</taxon>
    </lineage>
</organism>
<evidence type="ECO:0000313" key="2">
    <source>
        <dbReference type="EMBL" id="KAF2132462.1"/>
    </source>
</evidence>
<evidence type="ECO:0000313" key="3">
    <source>
        <dbReference type="Proteomes" id="UP000799771"/>
    </source>
</evidence>
<feature type="transmembrane region" description="Helical" evidence="1">
    <location>
        <begin position="47"/>
        <end position="70"/>
    </location>
</feature>
<keyword evidence="1" id="KW-0812">Transmembrane</keyword>
<accession>A0A6A6AKH8</accession>
<gene>
    <name evidence="2" type="ORF">P153DRAFT_394599</name>
</gene>
<sequence length="147" mass="15848">MKPRKYECCTIALFLVEQNQVYINCLLLLSSSTQHTFALHNTLHNTLSLYTTQVLAIFIMQLTVLLNALLAGLMVSSAAAQVPECVSSNDCCFSTRGACERQSSGWIEQLGACPRVTLCPALGVPLSSCRADCCSLRTKGGRGCPGK</sequence>
<dbReference type="EMBL" id="ML977501">
    <property type="protein sequence ID" value="KAF2132462.1"/>
    <property type="molecule type" value="Genomic_DNA"/>
</dbReference>
<keyword evidence="1" id="KW-1133">Transmembrane helix</keyword>
<dbReference type="GeneID" id="54411752"/>
<dbReference type="OrthoDB" id="3446835at2759"/>
<reference evidence="2" key="1">
    <citation type="journal article" date="2020" name="Stud. Mycol.">
        <title>101 Dothideomycetes genomes: a test case for predicting lifestyles and emergence of pathogens.</title>
        <authorList>
            <person name="Haridas S."/>
            <person name="Albert R."/>
            <person name="Binder M."/>
            <person name="Bloem J."/>
            <person name="Labutti K."/>
            <person name="Salamov A."/>
            <person name="Andreopoulos B."/>
            <person name="Baker S."/>
            <person name="Barry K."/>
            <person name="Bills G."/>
            <person name="Bluhm B."/>
            <person name="Cannon C."/>
            <person name="Castanera R."/>
            <person name="Culley D."/>
            <person name="Daum C."/>
            <person name="Ezra D."/>
            <person name="Gonzalez J."/>
            <person name="Henrissat B."/>
            <person name="Kuo A."/>
            <person name="Liang C."/>
            <person name="Lipzen A."/>
            <person name="Lutzoni F."/>
            <person name="Magnuson J."/>
            <person name="Mondo S."/>
            <person name="Nolan M."/>
            <person name="Ohm R."/>
            <person name="Pangilinan J."/>
            <person name="Park H.-J."/>
            <person name="Ramirez L."/>
            <person name="Alfaro M."/>
            <person name="Sun H."/>
            <person name="Tritt A."/>
            <person name="Yoshinaga Y."/>
            <person name="Zwiers L.-H."/>
            <person name="Turgeon B."/>
            <person name="Goodwin S."/>
            <person name="Spatafora J."/>
            <person name="Crous P."/>
            <person name="Grigoriev I."/>
        </authorList>
    </citation>
    <scope>NUCLEOTIDE SEQUENCE</scope>
    <source>
        <strain evidence="2">CBS 119687</strain>
    </source>
</reference>
<protein>
    <submittedName>
        <fullName evidence="2">Uncharacterized protein</fullName>
    </submittedName>
</protein>